<evidence type="ECO:0000313" key="5">
    <source>
        <dbReference type="Proteomes" id="UP000008370"/>
    </source>
</evidence>
<dbReference type="KEGG" id="pco:PHACADRAFT_260612"/>
<dbReference type="InterPro" id="IPR036736">
    <property type="entry name" value="ACP-like_sf"/>
</dbReference>
<dbReference type="STRING" id="650164.K5VZS4"/>
<dbReference type="EMBL" id="JH930475">
    <property type="protein sequence ID" value="EKM52305.1"/>
    <property type="molecule type" value="Genomic_DNA"/>
</dbReference>
<evidence type="ECO:0000256" key="2">
    <source>
        <dbReference type="ARBA" id="ARBA00022553"/>
    </source>
</evidence>
<dbReference type="SUPFAM" id="SSF51735">
    <property type="entry name" value="NAD(P)-binding Rossmann-fold domains"/>
    <property type="match status" value="1"/>
</dbReference>
<dbReference type="PANTHER" id="PTHR43439">
    <property type="entry name" value="PHENYLACETATE-COENZYME A LIGASE"/>
    <property type="match status" value="1"/>
</dbReference>
<dbReference type="Gene3D" id="1.10.1200.10">
    <property type="entry name" value="ACP-like"/>
    <property type="match status" value="1"/>
</dbReference>
<name>K5VZS4_PHACS</name>
<organism evidence="4 5">
    <name type="scientific">Phanerochaete carnosa (strain HHB-10118-sp)</name>
    <name type="common">White-rot fungus</name>
    <name type="synonym">Peniophora carnosa</name>
    <dbReference type="NCBI Taxonomy" id="650164"/>
    <lineage>
        <taxon>Eukaryota</taxon>
        <taxon>Fungi</taxon>
        <taxon>Dikarya</taxon>
        <taxon>Basidiomycota</taxon>
        <taxon>Agaricomycotina</taxon>
        <taxon>Agaricomycetes</taxon>
        <taxon>Polyporales</taxon>
        <taxon>Phanerochaetaceae</taxon>
        <taxon>Phanerochaete</taxon>
    </lineage>
</organism>
<evidence type="ECO:0000259" key="3">
    <source>
        <dbReference type="PROSITE" id="PS50075"/>
    </source>
</evidence>
<dbReference type="GeneID" id="18917770"/>
<dbReference type="Gene3D" id="3.40.50.720">
    <property type="entry name" value="NAD(P)-binding Rossmann-like Domain"/>
    <property type="match status" value="1"/>
</dbReference>
<feature type="domain" description="Carrier" evidence="3">
    <location>
        <begin position="575"/>
        <end position="661"/>
    </location>
</feature>
<keyword evidence="5" id="KW-1185">Reference proteome</keyword>
<dbReference type="AlphaFoldDB" id="K5VZS4"/>
<protein>
    <recommendedName>
        <fullName evidence="3">Carrier domain-containing protein</fullName>
    </recommendedName>
</protein>
<dbReference type="Pfam" id="PF00501">
    <property type="entry name" value="AMP-binding"/>
    <property type="match status" value="1"/>
</dbReference>
<dbReference type="SUPFAM" id="SSF47336">
    <property type="entry name" value="ACP-like"/>
    <property type="match status" value="1"/>
</dbReference>
<reference evidence="4 5" key="1">
    <citation type="journal article" date="2012" name="BMC Genomics">
        <title>Comparative genomics of the white-rot fungi, Phanerochaete carnosa and P. chrysosporium, to elucidate the genetic basis of the distinct wood types they colonize.</title>
        <authorList>
            <person name="Suzuki H."/>
            <person name="MacDonald J."/>
            <person name="Syed K."/>
            <person name="Salamov A."/>
            <person name="Hori C."/>
            <person name="Aerts A."/>
            <person name="Henrissat B."/>
            <person name="Wiebenga A."/>
            <person name="vanKuyk P.A."/>
            <person name="Barry K."/>
            <person name="Lindquist E."/>
            <person name="LaButti K."/>
            <person name="Lapidus A."/>
            <person name="Lucas S."/>
            <person name="Coutinho P."/>
            <person name="Gong Y."/>
            <person name="Samejima M."/>
            <person name="Mahadevan R."/>
            <person name="Abou-Zaid M."/>
            <person name="de Vries R.P."/>
            <person name="Igarashi K."/>
            <person name="Yadav J.S."/>
            <person name="Grigoriev I.V."/>
            <person name="Master E.R."/>
        </authorList>
    </citation>
    <scope>NUCLEOTIDE SEQUENCE [LARGE SCALE GENOMIC DNA]</scope>
    <source>
        <strain evidence="4 5">HHB-10118-sp</strain>
    </source>
</reference>
<sequence>MFFQAVASPPLDGSISVIPGFIDFQAQNNGERPWVVFPAGTPVESVSYAQYSEATQRVAWALRPDGTRANGEIVAVIVHCDTILYLALLSGLVRAGFIPFPMSPKNSVPAFANMLKKTDCHHIITQPVFDPVISGIKSEIASDQFQIRVDELPGLHDIFPQFSGNPGALRTQTFSPPSKPHSADDIVLYLHSSGSTGFPKPVPQRQKAVLEWCISSPISDTRKHGVVWGSMPLPTFHTMGLYMQFYTPLATGFPVGLYYPMAPAPPVAPSPLNIIEACKGANVTGVAIVPALIEAWAQSEDTIRYLATLDILAYAGGPLSKTSGNKLVAAGVRLCCVYGGTEYGVHTKILDTDYSLGPEASSRTKEDWEWVSFPDYPKCRWIPQGDGTYELQFLTCEGHTPAIENLPDARGYATSDLFVPHPTKKGLWKITGRKDDVIVLGTGEKVVPIPQEGLIASSPMVSGVVVFGRAKNTCGVLIEPRPEFTVDPGNLGALVDFRNKIWPAVEKGNAIAPSFARIFKEMIIVTSPDKPLPRAAKGTVIRFQTIQLYSEEINELYKTVDNSADTRGIAPPASWSVEDIEPWLISHAASINNGTEISPSRDMFDQGFDSLHATFLRNRIIGTMRASQDLDVQQATARVSQNFVFDHPSLRALASAVAGTILSKAPVSEQDTLKEISQMLDHYVRHIPTPEVVSSIASSADIVILLTGSTGNIGSHILAALLREPRVKRVYALNRGSDIRARQAVTFDNRGLSTDLLSDAKYVPLSGDVTVEGFGLDSIALKELKDNVTHVIHNAWRVDFNLSLPSFDKYVASTSQLVDFCALFSHSVKLYFTSSIAAAAGWDISRGPVPEVALDDPKAAAANGYGASKFVAENILSKAAKNGLQAVSLRIGQVCGSKTTGAWATSEWVPIVIKSSVALGMLPALDGVVSWIPVDVVIASLIDLVTSDRPLPELVNIVHPHPTEWHVVFECINGRLGQQPLRMVPFKDWLHAVEAVAAAERPEDLERVPAVKILQFLQGIAASEARAAATQGELFVEAGGVPTYDTANLRRLSPSTDTLEPLGELHARAWVDYWKKKGFLNL</sequence>
<dbReference type="InterPro" id="IPR020845">
    <property type="entry name" value="AMP-binding_CS"/>
</dbReference>
<dbReference type="Pfam" id="PF07993">
    <property type="entry name" value="NAD_binding_4"/>
    <property type="match status" value="1"/>
</dbReference>
<dbReference type="InterPro" id="IPR000873">
    <property type="entry name" value="AMP-dep_synth/lig_dom"/>
</dbReference>
<dbReference type="Gene3D" id="3.40.50.12780">
    <property type="entry name" value="N-terminal domain of ligase-like"/>
    <property type="match status" value="1"/>
</dbReference>
<dbReference type="PANTHER" id="PTHR43439:SF2">
    <property type="entry name" value="ENZYME, PUTATIVE (JCVI)-RELATED"/>
    <property type="match status" value="1"/>
</dbReference>
<dbReference type="SMART" id="SM00823">
    <property type="entry name" value="PKS_PP"/>
    <property type="match status" value="1"/>
</dbReference>
<dbReference type="Pfam" id="PF23562">
    <property type="entry name" value="AMP-binding_C_3"/>
    <property type="match status" value="1"/>
</dbReference>
<accession>K5VZS4</accession>
<dbReference type="InterPro" id="IPR013120">
    <property type="entry name" value="FAR_NAD-bd"/>
</dbReference>
<dbReference type="RefSeq" id="XP_007398656.1">
    <property type="nucleotide sequence ID" value="XM_007398594.1"/>
</dbReference>
<keyword evidence="1" id="KW-0596">Phosphopantetheine</keyword>
<dbReference type="InterPro" id="IPR042099">
    <property type="entry name" value="ANL_N_sf"/>
</dbReference>
<evidence type="ECO:0000313" key="4">
    <source>
        <dbReference type="EMBL" id="EKM52305.1"/>
    </source>
</evidence>
<dbReference type="InterPro" id="IPR051414">
    <property type="entry name" value="Adenylate-forming_Reductase"/>
</dbReference>
<dbReference type="InterPro" id="IPR020806">
    <property type="entry name" value="PKS_PP-bd"/>
</dbReference>
<dbReference type="PROSITE" id="PS50075">
    <property type="entry name" value="CARRIER"/>
    <property type="match status" value="1"/>
</dbReference>
<dbReference type="Proteomes" id="UP000008370">
    <property type="component" value="Unassembled WGS sequence"/>
</dbReference>
<gene>
    <name evidence="4" type="ORF">PHACADRAFT_260612</name>
</gene>
<evidence type="ECO:0000256" key="1">
    <source>
        <dbReference type="ARBA" id="ARBA00022450"/>
    </source>
</evidence>
<dbReference type="InParanoid" id="K5VZS4"/>
<dbReference type="HOGENOM" id="CLU_002220_1_0_1"/>
<dbReference type="OrthoDB" id="429813at2759"/>
<dbReference type="InterPro" id="IPR009081">
    <property type="entry name" value="PP-bd_ACP"/>
</dbReference>
<dbReference type="PROSITE" id="PS00455">
    <property type="entry name" value="AMP_BINDING"/>
    <property type="match status" value="1"/>
</dbReference>
<dbReference type="SUPFAM" id="SSF56801">
    <property type="entry name" value="Acetyl-CoA synthetase-like"/>
    <property type="match status" value="1"/>
</dbReference>
<dbReference type="InterPro" id="IPR036291">
    <property type="entry name" value="NAD(P)-bd_dom_sf"/>
</dbReference>
<proteinExistence type="predicted"/>
<keyword evidence="2" id="KW-0597">Phosphoprotein</keyword>
<dbReference type="GO" id="GO:0031177">
    <property type="term" value="F:phosphopantetheine binding"/>
    <property type="evidence" value="ECO:0007669"/>
    <property type="project" value="InterPro"/>
</dbReference>